<feature type="transmembrane region" description="Helical" evidence="11">
    <location>
        <begin position="239"/>
        <end position="259"/>
    </location>
</feature>
<reference evidence="14 15" key="1">
    <citation type="journal article" date="2019" name="Nat. Ecol. Evol.">
        <title>Megaphylogeny resolves global patterns of mushroom evolution.</title>
        <authorList>
            <person name="Varga T."/>
            <person name="Krizsan K."/>
            <person name="Foldi C."/>
            <person name="Dima B."/>
            <person name="Sanchez-Garcia M."/>
            <person name="Sanchez-Ramirez S."/>
            <person name="Szollosi G.J."/>
            <person name="Szarkandi J.G."/>
            <person name="Papp V."/>
            <person name="Albert L."/>
            <person name="Andreopoulos W."/>
            <person name="Angelini C."/>
            <person name="Antonin V."/>
            <person name="Barry K.W."/>
            <person name="Bougher N.L."/>
            <person name="Buchanan P."/>
            <person name="Buyck B."/>
            <person name="Bense V."/>
            <person name="Catcheside P."/>
            <person name="Chovatia M."/>
            <person name="Cooper J."/>
            <person name="Damon W."/>
            <person name="Desjardin D."/>
            <person name="Finy P."/>
            <person name="Geml J."/>
            <person name="Haridas S."/>
            <person name="Hughes K."/>
            <person name="Justo A."/>
            <person name="Karasinski D."/>
            <person name="Kautmanova I."/>
            <person name="Kiss B."/>
            <person name="Kocsube S."/>
            <person name="Kotiranta H."/>
            <person name="LaButti K.M."/>
            <person name="Lechner B.E."/>
            <person name="Liimatainen K."/>
            <person name="Lipzen A."/>
            <person name="Lukacs Z."/>
            <person name="Mihaltcheva S."/>
            <person name="Morgado L.N."/>
            <person name="Niskanen T."/>
            <person name="Noordeloos M.E."/>
            <person name="Ohm R.A."/>
            <person name="Ortiz-Santana B."/>
            <person name="Ovrebo C."/>
            <person name="Racz N."/>
            <person name="Riley R."/>
            <person name="Savchenko A."/>
            <person name="Shiryaev A."/>
            <person name="Soop K."/>
            <person name="Spirin V."/>
            <person name="Szebenyi C."/>
            <person name="Tomsovsky M."/>
            <person name="Tulloss R.E."/>
            <person name="Uehling J."/>
            <person name="Grigoriev I.V."/>
            <person name="Vagvolgyi C."/>
            <person name="Papp T."/>
            <person name="Martin F.M."/>
            <person name="Miettinen O."/>
            <person name="Hibbett D.S."/>
            <person name="Nagy L.G."/>
        </authorList>
    </citation>
    <scope>NUCLEOTIDE SEQUENCE [LARGE SCALE GENOMIC DNA]</scope>
    <source>
        <strain evidence="14 15">FP101781</strain>
    </source>
</reference>
<feature type="transmembrane region" description="Helical" evidence="11">
    <location>
        <begin position="1055"/>
        <end position="1078"/>
    </location>
</feature>
<evidence type="ECO:0000256" key="5">
    <source>
        <dbReference type="ARBA" id="ARBA00022741"/>
    </source>
</evidence>
<feature type="compositionally biased region" description="Polar residues" evidence="10">
    <location>
        <begin position="460"/>
        <end position="469"/>
    </location>
</feature>
<evidence type="ECO:0000256" key="7">
    <source>
        <dbReference type="ARBA" id="ARBA00022989"/>
    </source>
</evidence>
<keyword evidence="8 11" id="KW-0472">Membrane</keyword>
<dbReference type="CDD" id="cd03244">
    <property type="entry name" value="ABCC_MRP_domain2"/>
    <property type="match status" value="1"/>
</dbReference>
<evidence type="ECO:0000259" key="12">
    <source>
        <dbReference type="PROSITE" id="PS50893"/>
    </source>
</evidence>
<evidence type="ECO:0000256" key="1">
    <source>
        <dbReference type="ARBA" id="ARBA00004141"/>
    </source>
</evidence>
<feature type="transmembrane region" description="Helical" evidence="11">
    <location>
        <begin position="548"/>
        <end position="569"/>
    </location>
</feature>
<dbReference type="Proteomes" id="UP000298030">
    <property type="component" value="Unassembled WGS sequence"/>
</dbReference>
<dbReference type="GO" id="GO:0016887">
    <property type="term" value="F:ATP hydrolysis activity"/>
    <property type="evidence" value="ECO:0007669"/>
    <property type="project" value="InterPro"/>
</dbReference>
<feature type="transmembrane region" description="Helical" evidence="11">
    <location>
        <begin position="119"/>
        <end position="138"/>
    </location>
</feature>
<feature type="region of interest" description="Disordered" evidence="10">
    <location>
        <begin position="444"/>
        <end position="527"/>
    </location>
</feature>
<name>A0A4Y7TY40_COPMI</name>
<dbReference type="Pfam" id="PF00664">
    <property type="entry name" value="ABC_membrane"/>
    <property type="match status" value="2"/>
</dbReference>
<keyword evidence="9" id="KW-0175">Coiled coil</keyword>
<dbReference type="STRING" id="71717.A0A4Y7TY40"/>
<feature type="transmembrane region" description="Helical" evidence="11">
    <location>
        <begin position="1098"/>
        <end position="1124"/>
    </location>
</feature>
<dbReference type="SMART" id="SM00382">
    <property type="entry name" value="AAA"/>
    <property type="match status" value="2"/>
</dbReference>
<dbReference type="InterPro" id="IPR027417">
    <property type="entry name" value="P-loop_NTPase"/>
</dbReference>
<dbReference type="OrthoDB" id="6500128at2759"/>
<dbReference type="CDD" id="cd18604">
    <property type="entry name" value="ABC_6TM_VMR1_D2_like"/>
    <property type="match status" value="1"/>
</dbReference>
<dbReference type="SUPFAM" id="SSF52540">
    <property type="entry name" value="P-loop containing nucleoside triphosphate hydrolases"/>
    <property type="match status" value="2"/>
</dbReference>
<dbReference type="EMBL" id="QPFP01000002">
    <property type="protein sequence ID" value="TEB39085.1"/>
    <property type="molecule type" value="Genomic_DNA"/>
</dbReference>
<evidence type="ECO:0000256" key="9">
    <source>
        <dbReference type="SAM" id="Coils"/>
    </source>
</evidence>
<dbReference type="PROSITE" id="PS00211">
    <property type="entry name" value="ABC_TRANSPORTER_1"/>
    <property type="match status" value="1"/>
</dbReference>
<dbReference type="CDD" id="cd18596">
    <property type="entry name" value="ABC_6TM_VMR1_D1_like"/>
    <property type="match status" value="1"/>
</dbReference>
<feature type="compositionally biased region" description="Low complexity" evidence="10">
    <location>
        <begin position="497"/>
        <end position="510"/>
    </location>
</feature>
<dbReference type="PANTHER" id="PTHR24223">
    <property type="entry name" value="ATP-BINDING CASSETTE SUB-FAMILY C"/>
    <property type="match status" value="1"/>
</dbReference>
<feature type="domain" description="ABC transmembrane type-1" evidence="13">
    <location>
        <begin position="355"/>
        <end position="650"/>
    </location>
</feature>
<keyword evidence="3 11" id="KW-0812">Transmembrane</keyword>
<dbReference type="GO" id="GO:0005524">
    <property type="term" value="F:ATP binding"/>
    <property type="evidence" value="ECO:0007669"/>
    <property type="project" value="UniProtKB-KW"/>
</dbReference>
<dbReference type="FunFam" id="3.40.50.300:FF:000838">
    <property type="entry name" value="ABC multidrug transporter (Eurofung)"/>
    <property type="match status" value="1"/>
</dbReference>
<feature type="compositionally biased region" description="Low complexity" evidence="10">
    <location>
        <begin position="448"/>
        <end position="459"/>
    </location>
</feature>
<dbReference type="GO" id="GO:0016020">
    <property type="term" value="C:membrane"/>
    <property type="evidence" value="ECO:0007669"/>
    <property type="project" value="UniProtKB-SubCell"/>
</dbReference>
<protein>
    <submittedName>
        <fullName evidence="14">ATP-binding cassette transporter</fullName>
    </submittedName>
</protein>
<dbReference type="PROSITE" id="PS50929">
    <property type="entry name" value="ABC_TM1F"/>
    <property type="match status" value="2"/>
</dbReference>
<feature type="transmembrane region" description="Helical" evidence="11">
    <location>
        <begin position="575"/>
        <end position="595"/>
    </location>
</feature>
<evidence type="ECO:0000259" key="13">
    <source>
        <dbReference type="PROSITE" id="PS50929"/>
    </source>
</evidence>
<feature type="transmembrane region" description="Helical" evidence="11">
    <location>
        <begin position="202"/>
        <end position="219"/>
    </location>
</feature>
<keyword evidence="6 14" id="KW-0067">ATP-binding</keyword>
<organism evidence="14 15">
    <name type="scientific">Coprinellus micaceus</name>
    <name type="common">Glistening ink-cap mushroom</name>
    <name type="synonym">Coprinus micaceus</name>
    <dbReference type="NCBI Taxonomy" id="71717"/>
    <lineage>
        <taxon>Eukaryota</taxon>
        <taxon>Fungi</taxon>
        <taxon>Dikarya</taxon>
        <taxon>Basidiomycota</taxon>
        <taxon>Agaricomycotina</taxon>
        <taxon>Agaricomycetes</taxon>
        <taxon>Agaricomycetidae</taxon>
        <taxon>Agaricales</taxon>
        <taxon>Agaricineae</taxon>
        <taxon>Psathyrellaceae</taxon>
        <taxon>Coprinellus</taxon>
    </lineage>
</organism>
<feature type="domain" description="ABC transmembrane type-1" evidence="13">
    <location>
        <begin position="1062"/>
        <end position="1338"/>
    </location>
</feature>
<dbReference type="GO" id="GO:0140359">
    <property type="term" value="F:ABC-type transporter activity"/>
    <property type="evidence" value="ECO:0007669"/>
    <property type="project" value="InterPro"/>
</dbReference>
<feature type="transmembrane region" description="Helical" evidence="11">
    <location>
        <begin position="1189"/>
        <end position="1218"/>
    </location>
</feature>
<dbReference type="PANTHER" id="PTHR24223:SF356">
    <property type="entry name" value="ATP-BINDING CASSETTE TRANSPORTER ABC4"/>
    <property type="match status" value="1"/>
</dbReference>
<dbReference type="Gene3D" id="3.40.50.300">
    <property type="entry name" value="P-loop containing nucleotide triphosphate hydrolases"/>
    <property type="match status" value="2"/>
</dbReference>
<keyword evidence="5" id="KW-0547">Nucleotide-binding</keyword>
<feature type="transmembrane region" description="Helical" evidence="11">
    <location>
        <begin position="172"/>
        <end position="190"/>
    </location>
</feature>
<dbReference type="Pfam" id="PF00005">
    <property type="entry name" value="ABC_tran"/>
    <property type="match status" value="2"/>
</dbReference>
<feature type="coiled-coil region" evidence="9">
    <location>
        <begin position="987"/>
        <end position="1017"/>
    </location>
</feature>
<proteinExistence type="predicted"/>
<dbReference type="InterPro" id="IPR011527">
    <property type="entry name" value="ABC1_TM_dom"/>
</dbReference>
<evidence type="ECO:0000313" key="14">
    <source>
        <dbReference type="EMBL" id="TEB39085.1"/>
    </source>
</evidence>
<dbReference type="FunFam" id="1.20.1560.10:FF:000013">
    <property type="entry name" value="ABC transporter C family member 2"/>
    <property type="match status" value="1"/>
</dbReference>
<keyword evidence="4" id="KW-0677">Repeat</keyword>
<feature type="compositionally biased region" description="Basic and acidic residues" evidence="10">
    <location>
        <begin position="511"/>
        <end position="520"/>
    </location>
</feature>
<accession>A0A4Y7TY40</accession>
<comment type="caution">
    <text evidence="14">The sequence shown here is derived from an EMBL/GenBank/DDBJ whole genome shotgun (WGS) entry which is preliminary data.</text>
</comment>
<dbReference type="InterPro" id="IPR050173">
    <property type="entry name" value="ABC_transporter_C-like"/>
</dbReference>
<dbReference type="InterPro" id="IPR036640">
    <property type="entry name" value="ABC1_TM_sf"/>
</dbReference>
<evidence type="ECO:0000256" key="6">
    <source>
        <dbReference type="ARBA" id="ARBA00022840"/>
    </source>
</evidence>
<keyword evidence="15" id="KW-1185">Reference proteome</keyword>
<feature type="compositionally biased region" description="Polar residues" evidence="10">
    <location>
        <begin position="477"/>
        <end position="491"/>
    </location>
</feature>
<dbReference type="Gene3D" id="1.20.1560.10">
    <property type="entry name" value="ABC transporter type 1, transmembrane domain"/>
    <property type="match status" value="3"/>
</dbReference>
<dbReference type="InterPro" id="IPR003439">
    <property type="entry name" value="ABC_transporter-like_ATP-bd"/>
</dbReference>
<feature type="domain" description="ABC transporter" evidence="12">
    <location>
        <begin position="1375"/>
        <end position="1612"/>
    </location>
</feature>
<feature type="transmembrane region" description="Helical" evidence="11">
    <location>
        <begin position="394"/>
        <end position="415"/>
    </location>
</feature>
<evidence type="ECO:0000256" key="10">
    <source>
        <dbReference type="SAM" id="MobiDB-lite"/>
    </source>
</evidence>
<evidence type="ECO:0000256" key="8">
    <source>
        <dbReference type="ARBA" id="ARBA00023136"/>
    </source>
</evidence>
<dbReference type="CDD" id="cd03250">
    <property type="entry name" value="ABCC_MRP_domain1"/>
    <property type="match status" value="1"/>
</dbReference>
<evidence type="ECO:0000256" key="2">
    <source>
        <dbReference type="ARBA" id="ARBA00022448"/>
    </source>
</evidence>
<evidence type="ECO:0000256" key="11">
    <source>
        <dbReference type="SAM" id="Phobius"/>
    </source>
</evidence>
<feature type="domain" description="ABC transporter" evidence="12">
    <location>
        <begin position="760"/>
        <end position="1005"/>
    </location>
</feature>
<gene>
    <name evidence="14" type="ORF">FA13DRAFT_1808897</name>
</gene>
<dbReference type="PROSITE" id="PS50893">
    <property type="entry name" value="ABC_TRANSPORTER_2"/>
    <property type="match status" value="2"/>
</dbReference>
<sequence length="1628" mass="180321">MFANAPQRLADSTTRFFVQFPGGAHSFAGDLVTSAKKGKLRIWKDSLSFPVYVALLSALILVVHIVISRRPVRKFWRRLRHREPDPNDVPSTGLPPPREATFSAEIQDRVRKHGGGTIFIFKLARLLALIVFLSLSIYTTVLDEESRFGGETIGKKKKKKHGEKPIFSQKEWQDLAICLTSLYAVLLSLVTVGNKRRWSRTAAYHLNTILLAFMSVYTYRDLLPLATFTRTPVDIAEGWLLWAKIAVVALASIAIPLIIPRQYTPVSGNEPMKTPNPEQTASILSLAVYSFLDPIVYLANRVPKLTSEQLPPLADYDYTKNLRAGSFPKLDVFTNHQKRHLFFGLMSVFKKEYTIMAVMITIQATGSFASPLGIRNLLHYIETGGKQAIYKPQFWVVWLFVGPLFTSVAYQWYIFIATRTLVRAEAIITQLVFEHALRIRVKAEAPSDPKPSSASDTSTINSPVGSDNGSEAEADLTRSQTTDATLQIGSQDEQESDAQSAKSVSSSTKSKTQDKPRDEGSSSPSNLIGKINNLVTTDLGNIVDSRDFLYMVLYTPVQIVVGMFFLYTILGWSAFVGLGVMVALFPVPGYVTKLVQDVQVVRLKRTDARVQIVSETMNVLRMVKMFGWEKKMNEKIAEKREEELQYFWKRPVARPDQQRYQHANPDWDHDCQLRDFTVVMKGQLSASIVFSSMSVFDMLRDQLHMVFWVINQSVTGKVSLDRVDDFLKNTELLDRYTVKEQEFLALPAVASSKNANKIGFHAASFTWSADTDGSLTPSKRKFVLRVEDSLQFAKDKINLIVGPTGSGKTSILMALLGEMHYIPLTPDSWFSLPRSGGIGYAAQESWVQNETIKENILFGSPYDEERYKKVIHQCGLTRDLTLFEAGDQTEVGEKGLTLSGGQKARITLARAIYSPAKILLLDDVLAALDVHTAKWIVEKCLAGDLIKGRTVILVTHNVALAKPVADFVVSMGSDGRVLSQGSVADALKLDKKLAKELKAEEEMLEKADDEIEAHEDLNKPASDGKLILAEEQEEGHVGWSALKMFFNGMGGGRPLLFFSAFLVGLGLTDAALALQTWFLGYWASQYSNHPSEEIPVALYLGLYAACCVLAFILWVIANIVYIFGTIRASRTLHKDLIASVLGTTLRWLDTTPVSRVLARCTQDIRAVDGPISNYLNWLSEMTLSMLIKFGAVVLFTPIFLIPGILVAVLGSACGQIYIQAQLSVKREMSNAKAPVLGHFGAAIAGLTSLRAYGAEDRFVNESMTRINRYTRAARTFYNLNRWICIRVDAISGLFAAGLAGYLLHFRTQGASNMGFSLNMAVGFSSQILWWIRVLNDFEVAGNSLERIEQYITIEQEPKPSESGQPPAYWPASGSLAVEGLSAKYSEDGPKVLHEIRFEARAGERIGIVGRTGSGKSSLTLALLRCIPTEGKVLYDGLDIKNINLDALRSHITIIPQVPELLSGTLRQNLDPFDQYDDATLNEALRSAGLFSLQQPGDEGRITLDSQISSGGSNLSVGQRQILALARAIIRGSKLLILDEATSAIDHDTDAIIQSTLRNELGSDVTVITVAHRLQTIMDNDKIMVLDAGRVVEFDKPSELLKNPKGKLRALVDESGDKENLFEMAGAAL</sequence>
<evidence type="ECO:0000256" key="4">
    <source>
        <dbReference type="ARBA" id="ARBA00022737"/>
    </source>
</evidence>
<comment type="subcellular location">
    <subcellularLocation>
        <location evidence="1">Membrane</location>
        <topology evidence="1">Multi-pass membrane protein</topology>
    </subcellularLocation>
</comment>
<evidence type="ECO:0000256" key="3">
    <source>
        <dbReference type="ARBA" id="ARBA00022692"/>
    </source>
</evidence>
<dbReference type="InterPro" id="IPR003593">
    <property type="entry name" value="AAA+_ATPase"/>
</dbReference>
<keyword evidence="7 11" id="KW-1133">Transmembrane helix</keyword>
<evidence type="ECO:0000313" key="15">
    <source>
        <dbReference type="Proteomes" id="UP000298030"/>
    </source>
</evidence>
<keyword evidence="2" id="KW-0813">Transport</keyword>
<dbReference type="InterPro" id="IPR017871">
    <property type="entry name" value="ABC_transporter-like_CS"/>
</dbReference>
<dbReference type="SUPFAM" id="SSF90123">
    <property type="entry name" value="ABC transporter transmembrane region"/>
    <property type="match status" value="2"/>
</dbReference>
<feature type="transmembrane region" description="Helical" evidence="11">
    <location>
        <begin position="49"/>
        <end position="67"/>
    </location>
</feature>
<feature type="transmembrane region" description="Helical" evidence="11">
    <location>
        <begin position="353"/>
        <end position="374"/>
    </location>
</feature>